<evidence type="ECO:0000313" key="2">
    <source>
        <dbReference type="EMBL" id="XCN28309.1"/>
    </source>
</evidence>
<feature type="compositionally biased region" description="Pro residues" evidence="1">
    <location>
        <begin position="15"/>
        <end position="31"/>
    </location>
</feature>
<dbReference type="EMBL" id="PP885733">
    <property type="protein sequence ID" value="XCN28309.1"/>
    <property type="molecule type" value="Genomic_DNA"/>
</dbReference>
<name>A0AAU8KXN2_9CAUD</name>
<sequence length="138" mass="15483">MCKAPTYPPAGCHRPPVPPRVPQPYKHPVPKTPIVTKGESNMDFQIEFTDFELDSKFSIDPRTITKIAQNGNRGVIFVGNEETIVAEGYHTCKDKLHTALVAIREYEATEATNAEICREHADGKFARTPIPQSSRWSF</sequence>
<organism evidence="2">
    <name type="scientific">Pantoea phage Survivor</name>
    <dbReference type="NCBI Taxonomy" id="3232176"/>
    <lineage>
        <taxon>Viruses</taxon>
        <taxon>Duplodnaviria</taxon>
        <taxon>Heunggongvirae</taxon>
        <taxon>Uroviricota</taxon>
        <taxon>Caudoviricetes</taxon>
    </lineage>
</organism>
<feature type="region of interest" description="Disordered" evidence="1">
    <location>
        <begin position="1"/>
        <end position="33"/>
    </location>
</feature>
<accession>A0AAU8KXN2</accession>
<evidence type="ECO:0000256" key="1">
    <source>
        <dbReference type="SAM" id="MobiDB-lite"/>
    </source>
</evidence>
<protein>
    <submittedName>
        <fullName evidence="2">Uncharacterized protein</fullName>
    </submittedName>
</protein>
<proteinExistence type="predicted"/>
<reference evidence="2" key="1">
    <citation type="submission" date="2024-06" db="EMBL/GenBank/DDBJ databases">
        <authorList>
            <person name="Gannavaram S."/>
            <person name="Nemani S."/>
            <person name="Datta M."/>
            <person name="Picchiottino A."/>
            <person name="Mereddy A."/>
            <person name="Gannavaram N."/>
            <person name="Honeycutt C."/>
            <person name="Tran D."/>
            <person name="Choi K."/>
            <person name="Srinivasan K."/>
            <person name="Johnson A."/>
        </authorList>
    </citation>
    <scope>NUCLEOTIDE SEQUENCE</scope>
</reference>